<dbReference type="PANTHER" id="PTHR33064">
    <property type="entry name" value="POL PROTEIN"/>
    <property type="match status" value="1"/>
</dbReference>
<dbReference type="Proteomes" id="UP001454036">
    <property type="component" value="Unassembled WGS sequence"/>
</dbReference>
<keyword evidence="1" id="KW-0460">Magnesium</keyword>
<dbReference type="InterPro" id="IPR001969">
    <property type="entry name" value="Aspartic_peptidase_AS"/>
</dbReference>
<evidence type="ECO:0000313" key="5">
    <source>
        <dbReference type="Proteomes" id="UP001454036"/>
    </source>
</evidence>
<dbReference type="GO" id="GO:0004190">
    <property type="term" value="F:aspartic-type endopeptidase activity"/>
    <property type="evidence" value="ECO:0007669"/>
    <property type="project" value="InterPro"/>
</dbReference>
<feature type="domain" description="Reverse transcriptase/retrotransposon-derived protein RNase H-like" evidence="3">
    <location>
        <begin position="210"/>
        <end position="251"/>
    </location>
</feature>
<dbReference type="InterPro" id="IPR043128">
    <property type="entry name" value="Rev_trsase/Diguanyl_cyclase"/>
</dbReference>
<evidence type="ECO:0000256" key="2">
    <source>
        <dbReference type="ARBA" id="ARBA00022908"/>
    </source>
</evidence>
<evidence type="ECO:0000256" key="1">
    <source>
        <dbReference type="ARBA" id="ARBA00022842"/>
    </source>
</evidence>
<dbReference type="GO" id="GO:0006508">
    <property type="term" value="P:proteolysis"/>
    <property type="evidence" value="ECO:0007669"/>
    <property type="project" value="InterPro"/>
</dbReference>
<dbReference type="InterPro" id="IPR051320">
    <property type="entry name" value="Viral_Replic_Matur_Polypro"/>
</dbReference>
<comment type="caution">
    <text evidence="4">The sequence shown here is derived from an EMBL/GenBank/DDBJ whole genome shotgun (WGS) entry which is preliminary data.</text>
</comment>
<proteinExistence type="predicted"/>
<keyword evidence="2" id="KW-0229">DNA integration</keyword>
<dbReference type="FunFam" id="3.30.70.270:FF:000020">
    <property type="entry name" value="Transposon Tf2-6 polyprotein-like Protein"/>
    <property type="match status" value="1"/>
</dbReference>
<evidence type="ECO:0000313" key="4">
    <source>
        <dbReference type="EMBL" id="GAA0167801.1"/>
    </source>
</evidence>
<dbReference type="Gene3D" id="3.30.70.270">
    <property type="match status" value="2"/>
</dbReference>
<evidence type="ECO:0000259" key="3">
    <source>
        <dbReference type="Pfam" id="PF17919"/>
    </source>
</evidence>
<dbReference type="CDD" id="cd00303">
    <property type="entry name" value="retropepsin_like"/>
    <property type="match status" value="1"/>
</dbReference>
<name>A0AAV3QWY5_LITER</name>
<gene>
    <name evidence="4" type="ORF">LIER_40450</name>
</gene>
<dbReference type="EMBL" id="BAABME010023326">
    <property type="protein sequence ID" value="GAA0167801.1"/>
    <property type="molecule type" value="Genomic_DNA"/>
</dbReference>
<organism evidence="4 5">
    <name type="scientific">Lithospermum erythrorhizon</name>
    <name type="common">Purple gromwell</name>
    <name type="synonym">Lithospermum officinale var. erythrorhizon</name>
    <dbReference type="NCBI Taxonomy" id="34254"/>
    <lineage>
        <taxon>Eukaryota</taxon>
        <taxon>Viridiplantae</taxon>
        <taxon>Streptophyta</taxon>
        <taxon>Embryophyta</taxon>
        <taxon>Tracheophyta</taxon>
        <taxon>Spermatophyta</taxon>
        <taxon>Magnoliopsida</taxon>
        <taxon>eudicotyledons</taxon>
        <taxon>Gunneridae</taxon>
        <taxon>Pentapetalae</taxon>
        <taxon>asterids</taxon>
        <taxon>lamiids</taxon>
        <taxon>Boraginales</taxon>
        <taxon>Boraginaceae</taxon>
        <taxon>Boraginoideae</taxon>
        <taxon>Lithospermeae</taxon>
        <taxon>Lithospermum</taxon>
    </lineage>
</organism>
<dbReference type="Pfam" id="PF17919">
    <property type="entry name" value="RT_RNaseH_2"/>
    <property type="match status" value="1"/>
</dbReference>
<keyword evidence="5" id="KW-1185">Reference proteome</keyword>
<protein>
    <recommendedName>
        <fullName evidence="3">Reverse transcriptase/retrotransposon-derived protein RNase H-like domain-containing protein</fullName>
    </recommendedName>
</protein>
<dbReference type="InterPro" id="IPR043502">
    <property type="entry name" value="DNA/RNA_pol_sf"/>
</dbReference>
<dbReference type="PANTHER" id="PTHR33064:SF40">
    <property type="entry name" value="REVERSE TRANSCRIPTASE_RETROTRANSPOSON-DERIVED PROTEIN RNASE H-LIKE DOMAIN-CONTAINING PROTEIN"/>
    <property type="match status" value="1"/>
</dbReference>
<dbReference type="PROSITE" id="PS00141">
    <property type="entry name" value="ASP_PROTEASE"/>
    <property type="match status" value="1"/>
</dbReference>
<accession>A0AAV3QWY5</accession>
<dbReference type="SUPFAM" id="SSF56672">
    <property type="entry name" value="DNA/RNA polymerases"/>
    <property type="match status" value="1"/>
</dbReference>
<dbReference type="AlphaFoldDB" id="A0AAV3QWY5"/>
<dbReference type="InterPro" id="IPR041577">
    <property type="entry name" value="RT_RNaseH_2"/>
</dbReference>
<reference evidence="4 5" key="1">
    <citation type="submission" date="2024-01" db="EMBL/GenBank/DDBJ databases">
        <title>The complete chloroplast genome sequence of Lithospermum erythrorhizon: insights into the phylogenetic relationship among Boraginaceae species and the maternal lineages of purple gromwells.</title>
        <authorList>
            <person name="Okada T."/>
            <person name="Watanabe K."/>
        </authorList>
    </citation>
    <scope>NUCLEOTIDE SEQUENCE [LARGE SCALE GENOMIC DNA]</scope>
</reference>
<sequence>MFGKIPIHLLIDTGSTNTFLDESTARRIPAPLIKVEPMVVNVAKWKIKGVEFKHILPLGGCEMVLVELNFNKMELTLCHEGLKVSFHATTKSTDLQLISPKKLIYSRDIESHSTHLHQVLLQLRNRRLFPKASKCAFGQSKIEYLGHTIFASSVQVDTRKIDAMVAWPPNHVKSLRGFLGLTGYYRKFVKNYGILSKPLTTLLKKDSFHWTEQATLAFENLKTAMTTTPILALPDFQKPFIVETNASSKGYFQVVALSYEWLVYHKNRLAVIEAFVGVKGHHLFAVEGSCKAFGIGLFNPIQTRQRQLGS</sequence>
<dbReference type="GO" id="GO:0015074">
    <property type="term" value="P:DNA integration"/>
    <property type="evidence" value="ECO:0007669"/>
    <property type="project" value="UniProtKB-KW"/>
</dbReference>